<dbReference type="Gene3D" id="2.60.120.920">
    <property type="match status" value="1"/>
</dbReference>
<dbReference type="InterPro" id="IPR043136">
    <property type="entry name" value="B30.2/SPRY_sf"/>
</dbReference>
<feature type="compositionally biased region" description="Pro residues" evidence="5">
    <location>
        <begin position="8"/>
        <end position="19"/>
    </location>
</feature>
<keyword evidence="2" id="KW-0812">Transmembrane</keyword>
<evidence type="ECO:0000256" key="5">
    <source>
        <dbReference type="SAM" id="MobiDB-lite"/>
    </source>
</evidence>
<dbReference type="STRING" id="150374.A0A0N0RT66"/>
<evidence type="ECO:0000256" key="2">
    <source>
        <dbReference type="ARBA" id="ARBA00022692"/>
    </source>
</evidence>
<dbReference type="Proteomes" id="UP000053831">
    <property type="component" value="Unassembled WGS sequence"/>
</dbReference>
<dbReference type="InterPro" id="IPR003877">
    <property type="entry name" value="SPRY_dom"/>
</dbReference>
<dbReference type="AlphaFoldDB" id="A0A0N0RT66"/>
<sequence>MPLLKDPPQVPPPSWIRPPPEQHHAPAHDWQTAVPDTSLFPPPPALFSGFDASPANNATAEEAEAGEAWCARYPLLPPAALPAAALAALRAHDIAPVPPAGFPGRATQLRPGRWSVRTGPGTRDACILGYPPLYSAREHAGAPRTVYYEVRVRAGSSANVALGFAALPYPSFRLPGWHRGSLAVHGDDGHRYVNDRWGGRAFTRPFAAGATYGVGVVLGAGGAGSVFFTRDGRREGGWDMHEETDAERDLGVFGLEGRHDLSCAIGCFEDVDLEVVFDPAGWMYALKE</sequence>
<evidence type="ECO:0000256" key="4">
    <source>
        <dbReference type="ARBA" id="ARBA00023136"/>
    </source>
</evidence>
<proteinExistence type="predicted"/>
<feature type="region of interest" description="Disordered" evidence="5">
    <location>
        <begin position="1"/>
        <end position="28"/>
    </location>
</feature>
<dbReference type="CDD" id="cd12910">
    <property type="entry name" value="SPRY_SSH4_like"/>
    <property type="match status" value="1"/>
</dbReference>
<evidence type="ECO:0000259" key="6">
    <source>
        <dbReference type="Pfam" id="PF00622"/>
    </source>
</evidence>
<dbReference type="EMBL" id="LGSR01000020">
    <property type="protein sequence ID" value="KOS18395.1"/>
    <property type="molecule type" value="Genomic_DNA"/>
</dbReference>
<evidence type="ECO:0000313" key="8">
    <source>
        <dbReference type="Proteomes" id="UP000053831"/>
    </source>
</evidence>
<dbReference type="InterPro" id="IPR035780">
    <property type="entry name" value="SPRY_Ssh4-like"/>
</dbReference>
<dbReference type="Pfam" id="PF00622">
    <property type="entry name" value="SPRY"/>
    <property type="match status" value="1"/>
</dbReference>
<comment type="caution">
    <text evidence="7">The sequence shown here is derived from an EMBL/GenBank/DDBJ whole genome shotgun (WGS) entry which is preliminary data.</text>
</comment>
<name>A0A0N0RT66_ESCWE</name>
<evidence type="ECO:0000256" key="3">
    <source>
        <dbReference type="ARBA" id="ARBA00022989"/>
    </source>
</evidence>
<evidence type="ECO:0000313" key="7">
    <source>
        <dbReference type="EMBL" id="KOS18395.1"/>
    </source>
</evidence>
<feature type="domain" description="SPRY" evidence="6">
    <location>
        <begin position="146"/>
        <end position="233"/>
    </location>
</feature>
<gene>
    <name evidence="7" type="ORF">ESCO_000517</name>
</gene>
<accession>A0A0N0RT66</accession>
<keyword evidence="4" id="KW-0472">Membrane</keyword>
<protein>
    <submittedName>
        <fullName evidence="7">Protein ssh4</fullName>
    </submittedName>
</protein>
<dbReference type="GO" id="GO:0016020">
    <property type="term" value="C:membrane"/>
    <property type="evidence" value="ECO:0007669"/>
    <property type="project" value="UniProtKB-SubCell"/>
</dbReference>
<organism evidence="7 8">
    <name type="scientific">Escovopsis weberi</name>
    <dbReference type="NCBI Taxonomy" id="150374"/>
    <lineage>
        <taxon>Eukaryota</taxon>
        <taxon>Fungi</taxon>
        <taxon>Dikarya</taxon>
        <taxon>Ascomycota</taxon>
        <taxon>Pezizomycotina</taxon>
        <taxon>Sordariomycetes</taxon>
        <taxon>Hypocreomycetidae</taxon>
        <taxon>Hypocreales</taxon>
        <taxon>Hypocreaceae</taxon>
        <taxon>Escovopsis</taxon>
    </lineage>
</organism>
<reference evidence="7 8" key="1">
    <citation type="submission" date="2015-07" db="EMBL/GenBank/DDBJ databases">
        <title>The genome of the fungus Escovopsis weberi, a specialized disease agent of ant agriculture.</title>
        <authorList>
            <person name="de Man T.J."/>
            <person name="Stajich J.E."/>
            <person name="Kubicek C.P."/>
            <person name="Chenthamara K."/>
            <person name="Atanasova L."/>
            <person name="Druzhinina I.S."/>
            <person name="Birnbaum S."/>
            <person name="Barribeau S.M."/>
            <person name="Teiling C."/>
            <person name="Suen G."/>
            <person name="Currie C."/>
            <person name="Gerardo N.M."/>
        </authorList>
    </citation>
    <scope>NUCLEOTIDE SEQUENCE [LARGE SCALE GENOMIC DNA]</scope>
</reference>
<evidence type="ECO:0000256" key="1">
    <source>
        <dbReference type="ARBA" id="ARBA00004370"/>
    </source>
</evidence>
<comment type="subcellular location">
    <subcellularLocation>
        <location evidence="1">Membrane</location>
    </subcellularLocation>
</comment>
<dbReference type="OrthoDB" id="25503at2759"/>
<keyword evidence="3" id="KW-1133">Transmembrane helix</keyword>
<keyword evidence="8" id="KW-1185">Reference proteome</keyword>